<evidence type="ECO:0000313" key="2">
    <source>
        <dbReference type="EMBL" id="WEJ62058.1"/>
    </source>
</evidence>
<protein>
    <submittedName>
        <fullName evidence="2">Uncharacterized protein</fullName>
    </submittedName>
</protein>
<gene>
    <name evidence="2" type="ORF">NR989_08535</name>
</gene>
<feature type="transmembrane region" description="Helical" evidence="1">
    <location>
        <begin position="96"/>
        <end position="121"/>
    </location>
</feature>
<evidence type="ECO:0000313" key="3">
    <source>
        <dbReference type="Proteomes" id="UP001222275"/>
    </source>
</evidence>
<evidence type="ECO:0000256" key="1">
    <source>
        <dbReference type="SAM" id="Phobius"/>
    </source>
</evidence>
<organism evidence="2 3">
    <name type="scientific">Thiomicrorhabdus lithotrophica</name>
    <dbReference type="NCBI Taxonomy" id="2949997"/>
    <lineage>
        <taxon>Bacteria</taxon>
        <taxon>Pseudomonadati</taxon>
        <taxon>Pseudomonadota</taxon>
        <taxon>Gammaproteobacteria</taxon>
        <taxon>Thiotrichales</taxon>
        <taxon>Piscirickettsiaceae</taxon>
        <taxon>Thiomicrorhabdus</taxon>
    </lineage>
</organism>
<feature type="transmembrane region" description="Helical" evidence="1">
    <location>
        <begin position="70"/>
        <end position="90"/>
    </location>
</feature>
<dbReference type="EMBL" id="CP102381">
    <property type="protein sequence ID" value="WEJ62058.1"/>
    <property type="molecule type" value="Genomic_DNA"/>
</dbReference>
<keyword evidence="1" id="KW-0472">Membrane</keyword>
<proteinExistence type="predicted"/>
<dbReference type="RefSeq" id="WP_275594315.1">
    <property type="nucleotide sequence ID" value="NZ_CP102381.1"/>
</dbReference>
<feature type="transmembrane region" description="Helical" evidence="1">
    <location>
        <begin position="21"/>
        <end position="39"/>
    </location>
</feature>
<reference evidence="2 3" key="1">
    <citation type="submission" date="2022-06" db="EMBL/GenBank/DDBJ databases">
        <title>Thiomicrohabdus sp. nov, an obligately chemolithoautotrophic, sulfur-oxidizing bacterium isolated from beach of Guanyin Mountain. Amoy.</title>
        <authorList>
            <person name="Zhu H."/>
        </authorList>
    </citation>
    <scope>NUCLEOTIDE SEQUENCE [LARGE SCALE GENOMIC DNA]</scope>
    <source>
        <strain evidence="2 3">XGS-01</strain>
    </source>
</reference>
<sequence>MNHSSEQTLQPISKFKHPLTKTLIFGFIWTVAFALFLPLGKIEFWQYSFFVSAVPSTLLWDTFNIQNQISVIAMALLNSLVFLIPYFYYLKTKQQYWWLYLSISLYGFINAALGFTIIISVKDFAH</sequence>
<keyword evidence="1" id="KW-1133">Transmembrane helix</keyword>
<accession>A0ABY8CD56</accession>
<keyword evidence="1" id="KW-0812">Transmembrane</keyword>
<name>A0ABY8CD56_9GAMM</name>
<dbReference type="Proteomes" id="UP001222275">
    <property type="component" value="Chromosome"/>
</dbReference>
<keyword evidence="3" id="KW-1185">Reference proteome</keyword>